<organism evidence="3 4">
    <name type="scientific">Acidothermus cellulolyticus (strain ATCC 43068 / DSM 8971 / 11B)</name>
    <dbReference type="NCBI Taxonomy" id="351607"/>
    <lineage>
        <taxon>Bacteria</taxon>
        <taxon>Bacillati</taxon>
        <taxon>Actinomycetota</taxon>
        <taxon>Actinomycetes</taxon>
        <taxon>Acidothermales</taxon>
        <taxon>Acidothermaceae</taxon>
        <taxon>Acidothermus</taxon>
    </lineage>
</organism>
<keyword evidence="1 3" id="KW-0808">Transferase</keyword>
<dbReference type="KEGG" id="ace:Acel_1916"/>
<evidence type="ECO:0000256" key="1">
    <source>
        <dbReference type="ARBA" id="ARBA00022679"/>
    </source>
</evidence>
<dbReference type="HOGENOM" id="CLU_009583_40_0_11"/>
<dbReference type="RefSeq" id="WP_011720751.1">
    <property type="nucleotide sequence ID" value="NC_008578.1"/>
</dbReference>
<dbReference type="GO" id="GO:0009103">
    <property type="term" value="P:lipopolysaccharide biosynthetic process"/>
    <property type="evidence" value="ECO:0007669"/>
    <property type="project" value="TreeGrafter"/>
</dbReference>
<dbReference type="SUPFAM" id="SSF53756">
    <property type="entry name" value="UDP-Glycosyltransferase/glycogen phosphorylase"/>
    <property type="match status" value="1"/>
</dbReference>
<keyword evidence="4" id="KW-1185">Reference proteome</keyword>
<dbReference type="CAZy" id="GT4">
    <property type="family name" value="Glycosyltransferase Family 4"/>
</dbReference>
<sequence>MADSPVLIAAATRNPLHPGTFSGLSARLFGALADEGFDIVPVTTRVLRPHDLLTGAVNIRGFLKGRFHGRDAPRVNPAWMWSRRGYQRFCRRFDAVLAGMASAPVVQVGTHVRPADRRFPHFCITDATVVQALQAGEFSVSAAGSRIADEAVAWQREIFESCERIFTLSHWAAQSVVADYGIPADRVVVSGAGANVDEPLPRQVDTEHPYVLFVGADWAQKGGPLLLEAFRRVRSQFPAARLVIVGCRPRIAEPGVEVVGPLRRSVPAEKQRLFELYARASCFSILSRFEAFGIVFLEAGFFGVPVVTLDGGARPEIIVDNTTGFLVPQRNPDDIADGILAILTDPDRAERMGHAARQRVGDHFTWPVVAAKIAPYLRAGRNG</sequence>
<dbReference type="AlphaFoldDB" id="A0LW78"/>
<evidence type="ECO:0000259" key="2">
    <source>
        <dbReference type="Pfam" id="PF00534"/>
    </source>
</evidence>
<dbReference type="STRING" id="351607.Acel_1916"/>
<feature type="domain" description="Glycosyl transferase family 1" evidence="2">
    <location>
        <begin position="205"/>
        <end position="359"/>
    </location>
</feature>
<accession>A0LW78</accession>
<protein>
    <submittedName>
        <fullName evidence="3">Glycosyl transferase, group 1</fullName>
    </submittedName>
</protein>
<dbReference type="Gene3D" id="3.40.50.2000">
    <property type="entry name" value="Glycogen Phosphorylase B"/>
    <property type="match status" value="2"/>
</dbReference>
<reference evidence="3 4" key="1">
    <citation type="journal article" date="2009" name="Genome Res.">
        <title>Complete genome of the cellulolytic thermophile Acidothermus cellulolyticus 11B provides insights into its ecophysiological and evolutionary adaptations.</title>
        <authorList>
            <person name="Barabote R.D."/>
            <person name="Xie G."/>
            <person name="Leu D.H."/>
            <person name="Normand P."/>
            <person name="Necsulea A."/>
            <person name="Daubin V."/>
            <person name="Medigue C."/>
            <person name="Adney W.S."/>
            <person name="Xu X.C."/>
            <person name="Lapidus A."/>
            <person name="Parales R.E."/>
            <person name="Detter C."/>
            <person name="Pujic P."/>
            <person name="Bruce D."/>
            <person name="Lavire C."/>
            <person name="Challacombe J.F."/>
            <person name="Brettin T.S."/>
            <person name="Berry A.M."/>
        </authorList>
    </citation>
    <scope>NUCLEOTIDE SEQUENCE [LARGE SCALE GENOMIC DNA]</scope>
    <source>
        <strain evidence="4">ATCC 43068 / DSM 8971 / 11B</strain>
    </source>
</reference>
<dbReference type="CDD" id="cd03801">
    <property type="entry name" value="GT4_PimA-like"/>
    <property type="match status" value="1"/>
</dbReference>
<evidence type="ECO:0000313" key="4">
    <source>
        <dbReference type="Proteomes" id="UP000008221"/>
    </source>
</evidence>
<dbReference type="EMBL" id="CP000481">
    <property type="protein sequence ID" value="ABK53688.1"/>
    <property type="molecule type" value="Genomic_DNA"/>
</dbReference>
<dbReference type="PANTHER" id="PTHR46401">
    <property type="entry name" value="GLYCOSYLTRANSFERASE WBBK-RELATED"/>
    <property type="match status" value="1"/>
</dbReference>
<dbReference type="OrthoDB" id="9810929at2"/>
<proteinExistence type="predicted"/>
<dbReference type="PANTHER" id="PTHR46401:SF2">
    <property type="entry name" value="GLYCOSYLTRANSFERASE WBBK-RELATED"/>
    <property type="match status" value="1"/>
</dbReference>
<dbReference type="eggNOG" id="COG0438">
    <property type="taxonomic scope" value="Bacteria"/>
</dbReference>
<dbReference type="GO" id="GO:0016757">
    <property type="term" value="F:glycosyltransferase activity"/>
    <property type="evidence" value="ECO:0007669"/>
    <property type="project" value="InterPro"/>
</dbReference>
<dbReference type="Proteomes" id="UP000008221">
    <property type="component" value="Chromosome"/>
</dbReference>
<dbReference type="InParanoid" id="A0LW78"/>
<dbReference type="InterPro" id="IPR001296">
    <property type="entry name" value="Glyco_trans_1"/>
</dbReference>
<dbReference type="Pfam" id="PF00534">
    <property type="entry name" value="Glycos_transf_1"/>
    <property type="match status" value="1"/>
</dbReference>
<evidence type="ECO:0000313" key="3">
    <source>
        <dbReference type="EMBL" id="ABK53688.1"/>
    </source>
</evidence>
<gene>
    <name evidence="3" type="ordered locus">Acel_1916</name>
</gene>
<name>A0LW78_ACIC1</name>